<dbReference type="Pfam" id="PF09737">
    <property type="entry name" value="Det1"/>
    <property type="match status" value="1"/>
</dbReference>
<keyword evidence="1" id="KW-1185">Reference proteome</keyword>
<dbReference type="GO" id="GO:0031461">
    <property type="term" value="C:cullin-RING ubiquitin ligase complex"/>
    <property type="evidence" value="ECO:0007669"/>
    <property type="project" value="TreeGrafter"/>
</dbReference>
<accession>A0A915E6R6</accession>
<name>A0A915E6R6_9BILA</name>
<dbReference type="PANTHER" id="PTHR13374">
    <property type="entry name" value="DET1 HOMOLOG DE-ETIOLATED-1 HOMOLOG"/>
    <property type="match status" value="1"/>
</dbReference>
<dbReference type="Proteomes" id="UP000887574">
    <property type="component" value="Unplaced"/>
</dbReference>
<reference evidence="2" key="1">
    <citation type="submission" date="2022-11" db="UniProtKB">
        <authorList>
            <consortium name="WormBaseParasite"/>
        </authorList>
    </citation>
    <scope>IDENTIFICATION</scope>
</reference>
<dbReference type="PANTHER" id="PTHR13374:SF3">
    <property type="entry name" value="DET1 HOMOLOG"/>
    <property type="match status" value="1"/>
</dbReference>
<dbReference type="GO" id="GO:0016567">
    <property type="term" value="P:protein ubiquitination"/>
    <property type="evidence" value="ECO:0007669"/>
    <property type="project" value="TreeGrafter"/>
</dbReference>
<dbReference type="GO" id="GO:0031625">
    <property type="term" value="F:ubiquitin protein ligase binding"/>
    <property type="evidence" value="ECO:0007669"/>
    <property type="project" value="TreeGrafter"/>
</dbReference>
<organism evidence="1 2">
    <name type="scientific">Ditylenchus dipsaci</name>
    <dbReference type="NCBI Taxonomy" id="166011"/>
    <lineage>
        <taxon>Eukaryota</taxon>
        <taxon>Metazoa</taxon>
        <taxon>Ecdysozoa</taxon>
        <taxon>Nematoda</taxon>
        <taxon>Chromadorea</taxon>
        <taxon>Rhabditida</taxon>
        <taxon>Tylenchina</taxon>
        <taxon>Tylenchomorpha</taxon>
        <taxon>Sphaerularioidea</taxon>
        <taxon>Anguinidae</taxon>
        <taxon>Anguininae</taxon>
        <taxon>Ditylenchus</taxon>
    </lineage>
</organism>
<dbReference type="GO" id="GO:1990756">
    <property type="term" value="F:ubiquitin-like ligase-substrate adaptor activity"/>
    <property type="evidence" value="ECO:0007669"/>
    <property type="project" value="TreeGrafter"/>
</dbReference>
<sequence>MTRSKHSVNRPPFYPLRFTPDGTKLIGISLHLQDVFIFNYSGVQSVMNHDISSDTLFSALFGSRSNVVFWHQSNQSERLSFGPLSRDCCLVTADSKHLIVSASVVVSESSSRISGGIQKNSESLSPSSSSLEEITFYSIDLQKCVYLMERTLAVLSTQHQTIHMYSIDRSSGMFIPLSQIGRSMLDDDRLYTFSGENPVTEIWLTGFRQRFLTFLFKEHCAKGQAQLFLRNISLYRSLKMHKLQMVGPELLLLRMDAHASRSEPYSFQYMFVVLEWRKGTIVGVYSRSSEVLFKAFERYNESFRSGNAAFNHFPTSMEHCGYVRSSHEYIKQSTLASYCAADTRRRFLSALPFAGIRMTRLWVILRREGSTGSVLEDIQQKTNRLHVDLEFQSSESYSRQNQYFKIIFHPTEPFAISVNKSQPDALTTFHLPNASPVDV</sequence>
<proteinExistence type="predicted"/>
<evidence type="ECO:0000313" key="1">
    <source>
        <dbReference type="Proteomes" id="UP000887574"/>
    </source>
</evidence>
<dbReference type="GO" id="GO:0032436">
    <property type="term" value="P:positive regulation of proteasomal ubiquitin-dependent protein catabolic process"/>
    <property type="evidence" value="ECO:0007669"/>
    <property type="project" value="TreeGrafter"/>
</dbReference>
<dbReference type="GO" id="GO:0005634">
    <property type="term" value="C:nucleus"/>
    <property type="evidence" value="ECO:0007669"/>
    <property type="project" value="TreeGrafter"/>
</dbReference>
<evidence type="ECO:0000313" key="2">
    <source>
        <dbReference type="WBParaSite" id="jg26792.2"/>
    </source>
</evidence>
<dbReference type="InterPro" id="IPR019138">
    <property type="entry name" value="De-etiolated_protein_1_Det1"/>
</dbReference>
<protein>
    <submittedName>
        <fullName evidence="2">Uncharacterized protein</fullName>
    </submittedName>
</protein>
<dbReference type="WBParaSite" id="jg26792.2">
    <property type="protein sequence ID" value="jg26792.2"/>
    <property type="gene ID" value="jg26792"/>
</dbReference>
<dbReference type="AlphaFoldDB" id="A0A915E6R6"/>